<dbReference type="Proteomes" id="UP000295106">
    <property type="component" value="Unassembled WGS sequence"/>
</dbReference>
<feature type="transmembrane region" description="Helical" evidence="1">
    <location>
        <begin position="34"/>
        <end position="53"/>
    </location>
</feature>
<keyword evidence="1" id="KW-0472">Membrane</keyword>
<gene>
    <name evidence="2" type="ORF">EV684_11020</name>
</gene>
<proteinExistence type="predicted"/>
<keyword evidence="1" id="KW-1133">Transmembrane helix</keyword>
<dbReference type="Pfam" id="PF05656">
    <property type="entry name" value="DUF805"/>
    <property type="match status" value="1"/>
</dbReference>
<dbReference type="PANTHER" id="PTHR34980:SF1">
    <property type="entry name" value="INNER MEMBRANE PROTEIN"/>
    <property type="match status" value="1"/>
</dbReference>
<evidence type="ECO:0000256" key="1">
    <source>
        <dbReference type="SAM" id="Phobius"/>
    </source>
</evidence>
<feature type="transmembrane region" description="Helical" evidence="1">
    <location>
        <begin position="89"/>
        <end position="108"/>
    </location>
</feature>
<dbReference type="RefSeq" id="WP_132648219.1">
    <property type="nucleotide sequence ID" value="NZ_CP181386.1"/>
</dbReference>
<comment type="caution">
    <text evidence="2">The sequence shown here is derived from an EMBL/GenBank/DDBJ whole genome shotgun (WGS) entry which is preliminary data.</text>
</comment>
<name>A0A4R2M4L4_RUBGE</name>
<organism evidence="2 3">
    <name type="scientific">Rubrivivax gelatinosus</name>
    <name type="common">Rhodocyclus gelatinosus</name>
    <name type="synonym">Rhodopseudomonas gelatinosa</name>
    <dbReference type="NCBI Taxonomy" id="28068"/>
    <lineage>
        <taxon>Bacteria</taxon>
        <taxon>Pseudomonadati</taxon>
        <taxon>Pseudomonadota</taxon>
        <taxon>Betaproteobacteria</taxon>
        <taxon>Burkholderiales</taxon>
        <taxon>Sphaerotilaceae</taxon>
        <taxon>Rubrivivax</taxon>
    </lineage>
</organism>
<sequence>MSGPRELRLLDDDDSANPLRVMLDPRGRVSRRTFWLYGVVALGGLGLLGRALLDIARIEAEHRDALLNMLLVWPGIAVSAKRWRDRNRSGWWVAVGLIPVIGQIWMLLDNGFVRGTAGANRFGPPPVR</sequence>
<dbReference type="GO" id="GO:0005886">
    <property type="term" value="C:plasma membrane"/>
    <property type="evidence" value="ECO:0007669"/>
    <property type="project" value="TreeGrafter"/>
</dbReference>
<dbReference type="PANTHER" id="PTHR34980">
    <property type="entry name" value="INNER MEMBRANE PROTEIN-RELATED-RELATED"/>
    <property type="match status" value="1"/>
</dbReference>
<dbReference type="AlphaFoldDB" id="A0A4R2M4L4"/>
<dbReference type="EMBL" id="SLXD01000010">
    <property type="protein sequence ID" value="TCP01090.1"/>
    <property type="molecule type" value="Genomic_DNA"/>
</dbReference>
<dbReference type="GeneID" id="99686511"/>
<protein>
    <submittedName>
        <fullName evidence="2">Uncharacterized membrane protein YhaH (DUF805 family)</fullName>
    </submittedName>
</protein>
<evidence type="ECO:0000313" key="2">
    <source>
        <dbReference type="EMBL" id="TCP01090.1"/>
    </source>
</evidence>
<reference evidence="2 3" key="1">
    <citation type="submission" date="2019-03" db="EMBL/GenBank/DDBJ databases">
        <title>Genomic Encyclopedia of Type Strains, Phase IV (KMG-IV): sequencing the most valuable type-strain genomes for metagenomic binning, comparative biology and taxonomic classification.</title>
        <authorList>
            <person name="Goeker M."/>
        </authorList>
    </citation>
    <scope>NUCLEOTIDE SEQUENCE [LARGE SCALE GENOMIC DNA]</scope>
    <source>
        <strain evidence="2 3">DSM 1709</strain>
    </source>
</reference>
<dbReference type="InterPro" id="IPR008523">
    <property type="entry name" value="DUF805"/>
</dbReference>
<keyword evidence="1" id="KW-0812">Transmembrane</keyword>
<dbReference type="OrthoDB" id="9812349at2"/>
<evidence type="ECO:0000313" key="3">
    <source>
        <dbReference type="Proteomes" id="UP000295106"/>
    </source>
</evidence>
<accession>A0A4R2M4L4</accession>